<dbReference type="GO" id="GO:0003824">
    <property type="term" value="F:catalytic activity"/>
    <property type="evidence" value="ECO:0007669"/>
    <property type="project" value="UniProtKB-ARBA"/>
</dbReference>
<dbReference type="InterPro" id="IPR052163">
    <property type="entry name" value="DGC-Regulatory_Protein"/>
</dbReference>
<dbReference type="Pfam" id="PF00990">
    <property type="entry name" value="GGDEF"/>
    <property type="match status" value="1"/>
</dbReference>
<organism evidence="2 3">
    <name type="scientific">Agrobacterium tumefaciens</name>
    <dbReference type="NCBI Taxonomy" id="358"/>
    <lineage>
        <taxon>Bacteria</taxon>
        <taxon>Pseudomonadati</taxon>
        <taxon>Pseudomonadota</taxon>
        <taxon>Alphaproteobacteria</taxon>
        <taxon>Hyphomicrobiales</taxon>
        <taxon>Rhizobiaceae</taxon>
        <taxon>Rhizobium/Agrobacterium group</taxon>
        <taxon>Agrobacterium</taxon>
        <taxon>Agrobacterium tumefaciens complex</taxon>
    </lineage>
</organism>
<dbReference type="EMBL" id="JXQV01000006">
    <property type="protein sequence ID" value="KIQ03824.1"/>
    <property type="molecule type" value="Genomic_DNA"/>
</dbReference>
<dbReference type="PROSITE" id="PS50887">
    <property type="entry name" value="GGDEF"/>
    <property type="match status" value="1"/>
</dbReference>
<evidence type="ECO:0000313" key="2">
    <source>
        <dbReference type="EMBL" id="KIQ03824.1"/>
    </source>
</evidence>
<dbReference type="PANTHER" id="PTHR46663:SF2">
    <property type="entry name" value="GGDEF DOMAIN-CONTAINING PROTEIN"/>
    <property type="match status" value="1"/>
</dbReference>
<dbReference type="SUPFAM" id="SSF55785">
    <property type="entry name" value="PYP-like sensor domain (PAS domain)"/>
    <property type="match status" value="1"/>
</dbReference>
<dbReference type="FunFam" id="3.30.70.270:FF:000001">
    <property type="entry name" value="Diguanylate cyclase domain protein"/>
    <property type="match status" value="1"/>
</dbReference>
<gene>
    <name evidence="2" type="ORF">RU07_07490</name>
</gene>
<dbReference type="PANTHER" id="PTHR46663">
    <property type="entry name" value="DIGUANYLATE CYCLASE DGCT-RELATED"/>
    <property type="match status" value="1"/>
</dbReference>
<dbReference type="InterPro" id="IPR029787">
    <property type="entry name" value="Nucleotide_cyclase"/>
</dbReference>
<dbReference type="SUPFAM" id="SSF55073">
    <property type="entry name" value="Nucleotide cyclase"/>
    <property type="match status" value="1"/>
</dbReference>
<dbReference type="NCBIfam" id="TIGR00254">
    <property type="entry name" value="GGDEF"/>
    <property type="match status" value="1"/>
</dbReference>
<dbReference type="SMART" id="SM00267">
    <property type="entry name" value="GGDEF"/>
    <property type="match status" value="1"/>
</dbReference>
<proteinExistence type="predicted"/>
<dbReference type="InterPro" id="IPR043128">
    <property type="entry name" value="Rev_trsase/Diguanyl_cyclase"/>
</dbReference>
<accession>A0A0D0KZ45</accession>
<evidence type="ECO:0000259" key="1">
    <source>
        <dbReference type="PROSITE" id="PS50887"/>
    </source>
</evidence>
<dbReference type="Proteomes" id="UP000035017">
    <property type="component" value="Unassembled WGS sequence"/>
</dbReference>
<sequence>MVSGTHQPDDEFLLLLDALPIPLSWASYPEGRIRFINKAFIRTFGYPNGHFETIQQWFSEVYVNDIESGGACRIWAATLTPGAVGITEVEPYEVQVRHANGNIVPVLHRGIVMHEFGLVITIFEDLTNHKLAEHVLRRIAFEDALTGLGNRRMLEERWNTEIAQRATFTSQKLIAVLMIDLDKFKPINDYFGHAAGDEVLKSAAYRLRHSVRSDDTVVRMGGDEFAILLTDLDCQVDADKICQRVTDAFDEPFLVNGKKVKVGATVGASLYLRHGNDIETLLSAADQALYRMKREGRHNWAWFDQSFKPANEQLSFAPAVMEARNA</sequence>
<dbReference type="InterPro" id="IPR035965">
    <property type="entry name" value="PAS-like_dom_sf"/>
</dbReference>
<dbReference type="AlphaFoldDB" id="A0A0D0KZ45"/>
<dbReference type="Gene3D" id="3.30.450.20">
    <property type="entry name" value="PAS domain"/>
    <property type="match status" value="1"/>
</dbReference>
<feature type="domain" description="GGDEF" evidence="1">
    <location>
        <begin position="172"/>
        <end position="305"/>
    </location>
</feature>
<dbReference type="InterPro" id="IPR000160">
    <property type="entry name" value="GGDEF_dom"/>
</dbReference>
<dbReference type="CDD" id="cd01949">
    <property type="entry name" value="GGDEF"/>
    <property type="match status" value="1"/>
</dbReference>
<protein>
    <recommendedName>
        <fullName evidence="1">GGDEF domain-containing protein</fullName>
    </recommendedName>
</protein>
<evidence type="ECO:0000313" key="3">
    <source>
        <dbReference type="Proteomes" id="UP000035017"/>
    </source>
</evidence>
<name>A0A0D0KZ45_AGRTU</name>
<reference evidence="2 3" key="1">
    <citation type="submission" date="2014-12" db="EMBL/GenBank/DDBJ databases">
        <title>16Stimator: statistical estimation of ribosomal gene copy numbers from draft genome assemblies.</title>
        <authorList>
            <person name="Perisin M.A."/>
            <person name="Vetter M."/>
            <person name="Gilbert J.A."/>
            <person name="Bergelson J."/>
        </authorList>
    </citation>
    <scope>NUCLEOTIDE SEQUENCE [LARGE SCALE GENOMIC DNA]</scope>
    <source>
        <strain evidence="2 3">MEJ076</strain>
    </source>
</reference>
<comment type="caution">
    <text evidence="2">The sequence shown here is derived from an EMBL/GenBank/DDBJ whole genome shotgun (WGS) entry which is preliminary data.</text>
</comment>
<dbReference type="Gene3D" id="3.30.70.270">
    <property type="match status" value="1"/>
</dbReference>